<dbReference type="PANTHER" id="PTHR36302">
    <property type="entry name" value="BLR7088 PROTEIN"/>
    <property type="match status" value="1"/>
</dbReference>
<accession>A0A0D6P6V6</accession>
<evidence type="ECO:0000313" key="3">
    <source>
        <dbReference type="Proteomes" id="UP000032680"/>
    </source>
</evidence>
<dbReference type="SUPFAM" id="SSF110087">
    <property type="entry name" value="DR1885-like metal-binding protein"/>
    <property type="match status" value="1"/>
</dbReference>
<protein>
    <recommendedName>
        <fullName evidence="4">Copper chaperone PCu(A)C</fullName>
    </recommendedName>
</protein>
<reference evidence="2 3" key="1">
    <citation type="submission" date="2012-11" db="EMBL/GenBank/DDBJ databases">
        <title>Whole genome sequence of Acidisphaera rubrifaciens HS-AP3.</title>
        <authorList>
            <person name="Azuma Y."/>
            <person name="Higashiura N."/>
            <person name="Hirakawa H."/>
            <person name="Matsushita K."/>
        </authorList>
    </citation>
    <scope>NUCLEOTIDE SEQUENCE [LARGE SCALE GENOMIC DNA]</scope>
    <source>
        <strain evidence="2 3">HS-AP3</strain>
    </source>
</reference>
<keyword evidence="1" id="KW-0732">Signal</keyword>
<gene>
    <name evidence="2" type="ORF">Asru_0302_10</name>
</gene>
<sequence length="157" mass="16336">MTVRPRFRQVRGRAARALFATGAAALIGTAALAAEPGLTVTDGWLRVIIAGRPAAGYFTVRNDGATPRVLNGARSPACGSLMLHRSTEAGGQERMEMVATATVPAHGTLRFTPGDYHLMCMQPTAAVRPGAKVPVTLTFADGGTVSGNFMVRGAKGQ</sequence>
<proteinExistence type="predicted"/>
<evidence type="ECO:0000313" key="2">
    <source>
        <dbReference type="EMBL" id="GAN77397.1"/>
    </source>
</evidence>
<dbReference type="InterPro" id="IPR036182">
    <property type="entry name" value="PCuAC_sf"/>
</dbReference>
<feature type="chain" id="PRO_5002309750" description="Copper chaperone PCu(A)C" evidence="1">
    <location>
        <begin position="34"/>
        <end position="157"/>
    </location>
</feature>
<name>A0A0D6P6V6_9PROT</name>
<dbReference type="Pfam" id="PF04314">
    <property type="entry name" value="PCuAC"/>
    <property type="match status" value="1"/>
</dbReference>
<feature type="signal peptide" evidence="1">
    <location>
        <begin position="1"/>
        <end position="33"/>
    </location>
</feature>
<dbReference type="Proteomes" id="UP000032680">
    <property type="component" value="Unassembled WGS sequence"/>
</dbReference>
<dbReference type="PANTHER" id="PTHR36302:SF1">
    <property type="entry name" value="COPPER CHAPERONE PCU(A)C"/>
    <property type="match status" value="1"/>
</dbReference>
<dbReference type="Gene3D" id="2.60.40.1890">
    <property type="entry name" value="PCu(A)C copper chaperone"/>
    <property type="match status" value="1"/>
</dbReference>
<dbReference type="EMBL" id="BANB01000302">
    <property type="protein sequence ID" value="GAN77397.1"/>
    <property type="molecule type" value="Genomic_DNA"/>
</dbReference>
<dbReference type="InterPro" id="IPR007410">
    <property type="entry name" value="LpqE-like"/>
</dbReference>
<organism evidence="2 3">
    <name type="scientific">Acidisphaera rubrifaciens HS-AP3</name>
    <dbReference type="NCBI Taxonomy" id="1231350"/>
    <lineage>
        <taxon>Bacteria</taxon>
        <taxon>Pseudomonadati</taxon>
        <taxon>Pseudomonadota</taxon>
        <taxon>Alphaproteobacteria</taxon>
        <taxon>Acetobacterales</taxon>
        <taxon>Acetobacteraceae</taxon>
        <taxon>Acidisphaera</taxon>
    </lineage>
</organism>
<keyword evidence="3" id="KW-1185">Reference proteome</keyword>
<evidence type="ECO:0008006" key="4">
    <source>
        <dbReference type="Google" id="ProtNLM"/>
    </source>
</evidence>
<dbReference type="AlphaFoldDB" id="A0A0D6P6V6"/>
<dbReference type="InterPro" id="IPR058248">
    <property type="entry name" value="Lxx211020-like"/>
</dbReference>
<comment type="caution">
    <text evidence="2">The sequence shown here is derived from an EMBL/GenBank/DDBJ whole genome shotgun (WGS) entry which is preliminary data.</text>
</comment>
<evidence type="ECO:0000256" key="1">
    <source>
        <dbReference type="SAM" id="SignalP"/>
    </source>
</evidence>